<evidence type="ECO:0000256" key="5">
    <source>
        <dbReference type="RuleBase" id="RU367022"/>
    </source>
</evidence>
<keyword evidence="5" id="KW-0186">Copper</keyword>
<reference evidence="6 7" key="1">
    <citation type="submission" date="2024-01" db="EMBL/GenBank/DDBJ databases">
        <title>A draft genome for a cacao thread blight-causing isolate of Paramarasmius palmivorus.</title>
        <authorList>
            <person name="Baruah I.K."/>
            <person name="Bukari Y."/>
            <person name="Amoako-Attah I."/>
            <person name="Meinhardt L.W."/>
            <person name="Bailey B.A."/>
            <person name="Cohen S.P."/>
        </authorList>
    </citation>
    <scope>NUCLEOTIDE SEQUENCE [LARGE SCALE GENOMIC DNA]</scope>
    <source>
        <strain evidence="6 7">GH-12</strain>
    </source>
</reference>
<keyword evidence="5" id="KW-0187">Copper transport</keyword>
<keyword evidence="4 5" id="KW-0472">Membrane</keyword>
<evidence type="ECO:0000256" key="2">
    <source>
        <dbReference type="ARBA" id="ARBA00022692"/>
    </source>
</evidence>
<protein>
    <recommendedName>
        <fullName evidence="5">Copper transport protein</fullName>
    </recommendedName>
</protein>
<gene>
    <name evidence="6" type="ORF">VNI00_002201</name>
</gene>
<proteinExistence type="inferred from homology"/>
<sequence>MSHDHDMGDMGSMSGMDNSTDSSMSMSHMMMVPYLHFTKGADVLLFKSIVPNSAGAIFGACLIFFVIAIFDRWFHAYYRGVERRFKARTARLQEDYEGSTENLREGVKTAPAPKPKFVLSHELSRAFLQGAVTTIHYLLMLVVMTFNASYIISIILGHAIGEFSFGRLNR</sequence>
<evidence type="ECO:0000313" key="7">
    <source>
        <dbReference type="Proteomes" id="UP001383192"/>
    </source>
</evidence>
<keyword evidence="2 5" id="KW-0812">Transmembrane</keyword>
<keyword evidence="5" id="KW-0813">Transport</keyword>
<name>A0AAW0E456_9AGAR</name>
<dbReference type="Pfam" id="PF04145">
    <property type="entry name" value="Ctr"/>
    <property type="match status" value="1"/>
</dbReference>
<keyword evidence="5" id="KW-0406">Ion transport</keyword>
<evidence type="ECO:0000256" key="3">
    <source>
        <dbReference type="ARBA" id="ARBA00022989"/>
    </source>
</evidence>
<dbReference type="Proteomes" id="UP001383192">
    <property type="component" value="Unassembled WGS sequence"/>
</dbReference>
<evidence type="ECO:0000256" key="1">
    <source>
        <dbReference type="ARBA" id="ARBA00004141"/>
    </source>
</evidence>
<evidence type="ECO:0000256" key="4">
    <source>
        <dbReference type="ARBA" id="ARBA00023136"/>
    </source>
</evidence>
<evidence type="ECO:0000313" key="6">
    <source>
        <dbReference type="EMBL" id="KAK7058565.1"/>
    </source>
</evidence>
<feature type="transmembrane region" description="Helical" evidence="5">
    <location>
        <begin position="54"/>
        <end position="74"/>
    </location>
</feature>
<dbReference type="GO" id="GO:0005375">
    <property type="term" value="F:copper ion transmembrane transporter activity"/>
    <property type="evidence" value="ECO:0007669"/>
    <property type="project" value="UniProtKB-UniRule"/>
</dbReference>
<dbReference type="PANTHER" id="PTHR12483">
    <property type="entry name" value="SOLUTE CARRIER FAMILY 31 COPPER TRANSPORTERS"/>
    <property type="match status" value="1"/>
</dbReference>
<dbReference type="GO" id="GO:0005886">
    <property type="term" value="C:plasma membrane"/>
    <property type="evidence" value="ECO:0007669"/>
    <property type="project" value="TreeGrafter"/>
</dbReference>
<dbReference type="InterPro" id="IPR007274">
    <property type="entry name" value="Cop_transporter"/>
</dbReference>
<accession>A0AAW0E456</accession>
<comment type="caution">
    <text evidence="6">The sequence shown here is derived from an EMBL/GenBank/DDBJ whole genome shotgun (WGS) entry which is preliminary data.</text>
</comment>
<feature type="transmembrane region" description="Helical" evidence="5">
    <location>
        <begin position="137"/>
        <end position="160"/>
    </location>
</feature>
<comment type="subcellular location">
    <subcellularLocation>
        <location evidence="1 5">Membrane</location>
        <topology evidence="1 5">Multi-pass membrane protein</topology>
    </subcellularLocation>
</comment>
<dbReference type="AlphaFoldDB" id="A0AAW0E456"/>
<keyword evidence="7" id="KW-1185">Reference proteome</keyword>
<dbReference type="EMBL" id="JAYKXP010000005">
    <property type="protein sequence ID" value="KAK7058565.1"/>
    <property type="molecule type" value="Genomic_DNA"/>
</dbReference>
<comment type="similarity">
    <text evidence="5">Belongs to the copper transporter (Ctr) (TC 1.A.56) family. SLC31A subfamily.</text>
</comment>
<organism evidence="6 7">
    <name type="scientific">Paramarasmius palmivorus</name>
    <dbReference type="NCBI Taxonomy" id="297713"/>
    <lineage>
        <taxon>Eukaryota</taxon>
        <taxon>Fungi</taxon>
        <taxon>Dikarya</taxon>
        <taxon>Basidiomycota</taxon>
        <taxon>Agaricomycotina</taxon>
        <taxon>Agaricomycetes</taxon>
        <taxon>Agaricomycetidae</taxon>
        <taxon>Agaricales</taxon>
        <taxon>Marasmiineae</taxon>
        <taxon>Marasmiaceae</taxon>
        <taxon>Paramarasmius</taxon>
    </lineage>
</organism>
<dbReference type="PANTHER" id="PTHR12483:SF27">
    <property type="entry name" value="COPPER TRANSPORT PROTEIN CTR1"/>
    <property type="match status" value="1"/>
</dbReference>
<keyword evidence="3 5" id="KW-1133">Transmembrane helix</keyword>